<dbReference type="PANTHER" id="PTHR34981">
    <property type="entry name" value="CELL DIVISION PROTEIN ZAPA"/>
    <property type="match status" value="1"/>
</dbReference>
<keyword evidence="6" id="KW-0131">Cell cycle</keyword>
<dbReference type="GO" id="GO:0032153">
    <property type="term" value="C:cell division site"/>
    <property type="evidence" value="ECO:0007669"/>
    <property type="project" value="TreeGrafter"/>
</dbReference>
<evidence type="ECO:0000256" key="7">
    <source>
        <dbReference type="ARBA" id="ARBA00024910"/>
    </source>
</evidence>
<dbReference type="AlphaFoldDB" id="A0A921NA18"/>
<evidence type="ECO:0000256" key="8">
    <source>
        <dbReference type="ARBA" id="ARBA00026068"/>
    </source>
</evidence>
<dbReference type="GO" id="GO:0000917">
    <property type="term" value="P:division septum assembly"/>
    <property type="evidence" value="ECO:0007669"/>
    <property type="project" value="UniProtKB-KW"/>
</dbReference>
<accession>A0A921NA18</accession>
<comment type="function">
    <text evidence="7">Activator of cell division through the inhibition of FtsZ GTPase activity, therefore promoting FtsZ assembly into bundles of protofilaments necessary for the formation of the division Z ring. It is recruited early at mid-cell but it is not essential for cell division.</text>
</comment>
<keyword evidence="4 10" id="KW-0132">Cell division</keyword>
<dbReference type="Pfam" id="PF05164">
    <property type="entry name" value="ZapA"/>
    <property type="match status" value="1"/>
</dbReference>
<evidence type="ECO:0000256" key="3">
    <source>
        <dbReference type="ARBA" id="ARBA00022490"/>
    </source>
</evidence>
<evidence type="ECO:0000256" key="9">
    <source>
        <dbReference type="ARBA" id="ARBA00033158"/>
    </source>
</evidence>
<evidence type="ECO:0000256" key="1">
    <source>
        <dbReference type="ARBA" id="ARBA00004496"/>
    </source>
</evidence>
<evidence type="ECO:0000256" key="5">
    <source>
        <dbReference type="ARBA" id="ARBA00023210"/>
    </source>
</evidence>
<dbReference type="GO" id="GO:0030428">
    <property type="term" value="C:cell septum"/>
    <property type="evidence" value="ECO:0007669"/>
    <property type="project" value="TreeGrafter"/>
</dbReference>
<dbReference type="Gene3D" id="6.10.250.790">
    <property type="match status" value="1"/>
</dbReference>
<dbReference type="OrthoDB" id="9808604at2"/>
<dbReference type="GO" id="GO:0005829">
    <property type="term" value="C:cytosol"/>
    <property type="evidence" value="ECO:0007669"/>
    <property type="project" value="TreeGrafter"/>
</dbReference>
<dbReference type="NCBIfam" id="NF010724">
    <property type="entry name" value="PRK14126.1"/>
    <property type="match status" value="1"/>
</dbReference>
<comment type="subunit">
    <text evidence="8">Homodimer. Interacts with FtsZ.</text>
</comment>
<dbReference type="InterPro" id="IPR036192">
    <property type="entry name" value="Cell_div_ZapA-like_sf"/>
</dbReference>
<gene>
    <name evidence="10" type="primary">zapA</name>
    <name evidence="10" type="ORF">K8V30_03090</name>
</gene>
<organism evidence="10 11">
    <name type="scientific">Metalysinibacillus jejuensis</name>
    <dbReference type="NCBI Taxonomy" id="914327"/>
    <lineage>
        <taxon>Bacteria</taxon>
        <taxon>Bacillati</taxon>
        <taxon>Bacillota</taxon>
        <taxon>Bacilli</taxon>
        <taxon>Bacillales</taxon>
        <taxon>Caryophanaceae</taxon>
        <taxon>Metalysinibacillus</taxon>
    </lineage>
</organism>
<comment type="subcellular location">
    <subcellularLocation>
        <location evidence="1">Cytoplasm</location>
    </subcellularLocation>
</comment>
<reference evidence="10" key="2">
    <citation type="submission" date="2021-09" db="EMBL/GenBank/DDBJ databases">
        <authorList>
            <person name="Gilroy R."/>
        </authorList>
    </citation>
    <scope>NUCLEOTIDE SEQUENCE</scope>
    <source>
        <strain evidence="10">CHK160-4876</strain>
    </source>
</reference>
<evidence type="ECO:0000313" key="11">
    <source>
        <dbReference type="Proteomes" id="UP000700212"/>
    </source>
</evidence>
<keyword evidence="3" id="KW-0963">Cytoplasm</keyword>
<comment type="caution">
    <text evidence="10">The sequence shown here is derived from an EMBL/GenBank/DDBJ whole genome shotgun (WGS) entry which is preliminary data.</text>
</comment>
<dbReference type="PANTHER" id="PTHR34981:SF1">
    <property type="entry name" value="CELL DIVISION PROTEIN ZAPA"/>
    <property type="match status" value="1"/>
</dbReference>
<dbReference type="GO" id="GO:0000921">
    <property type="term" value="P:septin ring assembly"/>
    <property type="evidence" value="ECO:0007669"/>
    <property type="project" value="TreeGrafter"/>
</dbReference>
<dbReference type="InterPro" id="IPR007838">
    <property type="entry name" value="Cell_div_ZapA-like"/>
</dbReference>
<sequence>MLCLEKNRITVEIYGNTYNMVGLESVEHMRLVAKTVDRRMRELKSKNPSLDSIQLAVLTAVNAVNEQLLLEEELRKLKD</sequence>
<dbReference type="InterPro" id="IPR053712">
    <property type="entry name" value="Bac_CellDiv_Activator"/>
</dbReference>
<evidence type="ECO:0000256" key="6">
    <source>
        <dbReference type="ARBA" id="ARBA00023306"/>
    </source>
</evidence>
<dbReference type="EMBL" id="DYTV01000036">
    <property type="protein sequence ID" value="HJH10676.1"/>
    <property type="molecule type" value="Genomic_DNA"/>
</dbReference>
<evidence type="ECO:0000256" key="4">
    <source>
        <dbReference type="ARBA" id="ARBA00022618"/>
    </source>
</evidence>
<dbReference type="SUPFAM" id="SSF102829">
    <property type="entry name" value="Cell division protein ZapA-like"/>
    <property type="match status" value="1"/>
</dbReference>
<protein>
    <recommendedName>
        <fullName evidence="2">Cell division protein ZapA</fullName>
    </recommendedName>
    <alternativeName>
        <fullName evidence="9">Z ring-associated protein ZapA</fullName>
    </alternativeName>
</protein>
<dbReference type="GO" id="GO:0043093">
    <property type="term" value="P:FtsZ-dependent cytokinesis"/>
    <property type="evidence" value="ECO:0007669"/>
    <property type="project" value="TreeGrafter"/>
</dbReference>
<dbReference type="Proteomes" id="UP000700212">
    <property type="component" value="Unassembled WGS sequence"/>
</dbReference>
<proteinExistence type="predicted"/>
<reference evidence="10" key="1">
    <citation type="journal article" date="2021" name="PeerJ">
        <title>Extensive microbial diversity within the chicken gut microbiome revealed by metagenomics and culture.</title>
        <authorList>
            <person name="Gilroy R."/>
            <person name="Ravi A."/>
            <person name="Getino M."/>
            <person name="Pursley I."/>
            <person name="Horton D.L."/>
            <person name="Alikhan N.F."/>
            <person name="Baker D."/>
            <person name="Gharbi K."/>
            <person name="Hall N."/>
            <person name="Watson M."/>
            <person name="Adriaenssens E.M."/>
            <person name="Foster-Nyarko E."/>
            <person name="Jarju S."/>
            <person name="Secka A."/>
            <person name="Antonio M."/>
            <person name="Oren A."/>
            <person name="Chaudhuri R.R."/>
            <person name="La Ragione R."/>
            <person name="Hildebrand F."/>
            <person name="Pallen M.J."/>
        </authorList>
    </citation>
    <scope>NUCLEOTIDE SEQUENCE</scope>
    <source>
        <strain evidence="10">CHK160-4876</strain>
    </source>
</reference>
<name>A0A921NA18_9BACL</name>
<evidence type="ECO:0000313" key="10">
    <source>
        <dbReference type="EMBL" id="HJH10676.1"/>
    </source>
</evidence>
<keyword evidence="5" id="KW-0717">Septation</keyword>
<evidence type="ECO:0000256" key="2">
    <source>
        <dbReference type="ARBA" id="ARBA00015195"/>
    </source>
</evidence>